<keyword evidence="1" id="KW-0472">Membrane</keyword>
<feature type="transmembrane region" description="Helical" evidence="1">
    <location>
        <begin position="45"/>
        <end position="63"/>
    </location>
</feature>
<organism evidence="2">
    <name type="scientific">freshwater metagenome</name>
    <dbReference type="NCBI Taxonomy" id="449393"/>
    <lineage>
        <taxon>unclassified sequences</taxon>
        <taxon>metagenomes</taxon>
        <taxon>ecological metagenomes</taxon>
    </lineage>
</organism>
<feature type="transmembrane region" description="Helical" evidence="1">
    <location>
        <begin position="75"/>
        <end position="93"/>
    </location>
</feature>
<proteinExistence type="predicted"/>
<keyword evidence="1" id="KW-1133">Transmembrane helix</keyword>
<protein>
    <submittedName>
        <fullName evidence="2">Unannotated protein</fullName>
    </submittedName>
</protein>
<dbReference type="EMBL" id="CAFBNL010000027">
    <property type="protein sequence ID" value="CAB4950384.1"/>
    <property type="molecule type" value="Genomic_DNA"/>
</dbReference>
<gene>
    <name evidence="2" type="ORF">UFOPK3789_00643</name>
</gene>
<feature type="transmembrane region" description="Helical" evidence="1">
    <location>
        <begin position="113"/>
        <end position="135"/>
    </location>
</feature>
<dbReference type="AlphaFoldDB" id="A0A6J7K896"/>
<sequence length="159" mass="17388">MFFWYIGVSVVLIYRVFTSSGLDYRLVGGGALLPLLIDAPFGHMAYGHAFIIGVCLLTLVMLGTIGKPRLLRRQLLCLPIGVLCGLVLSGAFLHDQVFLWPLVGGGFGDVALFPPLTLLVLSEGIGIACLGWMWGRFGLRDPERRSLFLRSGRLSEVSH</sequence>
<reference evidence="2" key="1">
    <citation type="submission" date="2020-05" db="EMBL/GenBank/DDBJ databases">
        <authorList>
            <person name="Chiriac C."/>
            <person name="Salcher M."/>
            <person name="Ghai R."/>
            <person name="Kavagutti S V."/>
        </authorList>
    </citation>
    <scope>NUCLEOTIDE SEQUENCE</scope>
</reference>
<evidence type="ECO:0000313" key="2">
    <source>
        <dbReference type="EMBL" id="CAB4950384.1"/>
    </source>
</evidence>
<accession>A0A6J7K896</accession>
<name>A0A6J7K896_9ZZZZ</name>
<evidence type="ECO:0000256" key="1">
    <source>
        <dbReference type="SAM" id="Phobius"/>
    </source>
</evidence>
<keyword evidence="1" id="KW-0812">Transmembrane</keyword>